<protein>
    <submittedName>
        <fullName evidence="1">Uncharacterized protein</fullName>
    </submittedName>
</protein>
<sequence length="114" mass="13702">MLVDDRNDKHNIIKPIRRLVRKEDFFMWRHELLNSLKRHTLDDYILRGVPEPVDKADKQKWEKDRVDVDFYIQHSAPDYGSGRLWDMGWDIAARDPKATLDKLTKYFFTLGRGR</sequence>
<proteinExistence type="predicted"/>
<comment type="caution">
    <text evidence="1">The sequence shown here is derived from an EMBL/GenBank/DDBJ whole genome shotgun (WGS) entry which is preliminary data.</text>
</comment>
<organism evidence="1 2">
    <name type="scientific">Chaetomium tenue</name>
    <dbReference type="NCBI Taxonomy" id="1854479"/>
    <lineage>
        <taxon>Eukaryota</taxon>
        <taxon>Fungi</taxon>
        <taxon>Dikarya</taxon>
        <taxon>Ascomycota</taxon>
        <taxon>Pezizomycotina</taxon>
        <taxon>Sordariomycetes</taxon>
        <taxon>Sordariomycetidae</taxon>
        <taxon>Sordariales</taxon>
        <taxon>Chaetomiaceae</taxon>
        <taxon>Chaetomium</taxon>
    </lineage>
</organism>
<dbReference type="Proteomes" id="UP000724584">
    <property type="component" value="Unassembled WGS sequence"/>
</dbReference>
<reference evidence="1 2" key="1">
    <citation type="journal article" date="2021" name="Nat. Commun.">
        <title>Genetic determinants of endophytism in the Arabidopsis root mycobiome.</title>
        <authorList>
            <person name="Mesny F."/>
            <person name="Miyauchi S."/>
            <person name="Thiergart T."/>
            <person name="Pickel B."/>
            <person name="Atanasova L."/>
            <person name="Karlsson M."/>
            <person name="Huettel B."/>
            <person name="Barry K.W."/>
            <person name="Haridas S."/>
            <person name="Chen C."/>
            <person name="Bauer D."/>
            <person name="Andreopoulos W."/>
            <person name="Pangilinan J."/>
            <person name="LaButti K."/>
            <person name="Riley R."/>
            <person name="Lipzen A."/>
            <person name="Clum A."/>
            <person name="Drula E."/>
            <person name="Henrissat B."/>
            <person name="Kohler A."/>
            <person name="Grigoriev I.V."/>
            <person name="Martin F.M."/>
            <person name="Hacquard S."/>
        </authorList>
    </citation>
    <scope>NUCLEOTIDE SEQUENCE [LARGE SCALE GENOMIC DNA]</scope>
    <source>
        <strain evidence="1 2">MPI-SDFR-AT-0079</strain>
    </source>
</reference>
<evidence type="ECO:0000313" key="1">
    <source>
        <dbReference type="EMBL" id="KAH6631305.1"/>
    </source>
</evidence>
<keyword evidence="2" id="KW-1185">Reference proteome</keyword>
<evidence type="ECO:0000313" key="2">
    <source>
        <dbReference type="Proteomes" id="UP000724584"/>
    </source>
</evidence>
<name>A0ACB7P789_9PEZI</name>
<accession>A0ACB7P789</accession>
<gene>
    <name evidence="1" type="ORF">F5144DRAFT_602126</name>
</gene>
<dbReference type="EMBL" id="JAGIZQ010000004">
    <property type="protein sequence ID" value="KAH6631305.1"/>
    <property type="molecule type" value="Genomic_DNA"/>
</dbReference>